<dbReference type="InterPro" id="IPR038570">
    <property type="entry name" value="HicA_sf"/>
</dbReference>
<keyword evidence="2" id="KW-1277">Toxin-antitoxin system</keyword>
<dbReference type="Pfam" id="PF07927">
    <property type="entry name" value="HicA_toxin"/>
    <property type="match status" value="1"/>
</dbReference>
<dbReference type="Gene3D" id="3.30.920.30">
    <property type="entry name" value="Hypothetical protein"/>
    <property type="match status" value="1"/>
</dbReference>
<keyword evidence="5" id="KW-0378">Hydrolase</keyword>
<evidence type="ECO:0000256" key="4">
    <source>
        <dbReference type="ARBA" id="ARBA00022759"/>
    </source>
</evidence>
<keyword evidence="4" id="KW-0255">Endonuclease</keyword>
<keyword evidence="3" id="KW-0540">Nuclease</keyword>
<evidence type="ECO:0000256" key="7">
    <source>
        <dbReference type="ARBA" id="ARBA00023016"/>
    </source>
</evidence>
<evidence type="ECO:0000256" key="3">
    <source>
        <dbReference type="ARBA" id="ARBA00022722"/>
    </source>
</evidence>
<gene>
    <name evidence="8" type="ORF">ACFP1L_13760</name>
</gene>
<reference evidence="9" key="1">
    <citation type="journal article" date="2019" name="Int. J. Syst. Evol. Microbiol.">
        <title>The Global Catalogue of Microorganisms (GCM) 10K type strain sequencing project: providing services to taxonomists for standard genome sequencing and annotation.</title>
        <authorList>
            <consortium name="The Broad Institute Genomics Platform"/>
            <consortium name="The Broad Institute Genome Sequencing Center for Infectious Disease"/>
            <person name="Wu L."/>
            <person name="Ma J."/>
        </authorList>
    </citation>
    <scope>NUCLEOTIDE SEQUENCE [LARGE SCALE GENOMIC DNA]</scope>
    <source>
        <strain evidence="9">CCM 8930</strain>
    </source>
</reference>
<evidence type="ECO:0000256" key="2">
    <source>
        <dbReference type="ARBA" id="ARBA00022649"/>
    </source>
</evidence>
<evidence type="ECO:0000256" key="1">
    <source>
        <dbReference type="ARBA" id="ARBA00006620"/>
    </source>
</evidence>
<comment type="caution">
    <text evidence="8">The sequence shown here is derived from an EMBL/GenBank/DDBJ whole genome shotgun (WGS) entry which is preliminary data.</text>
</comment>
<keyword evidence="7" id="KW-0346">Stress response</keyword>
<evidence type="ECO:0000313" key="9">
    <source>
        <dbReference type="Proteomes" id="UP001596171"/>
    </source>
</evidence>
<accession>A0ABW1SNG1</accession>
<evidence type="ECO:0000256" key="5">
    <source>
        <dbReference type="ARBA" id="ARBA00022801"/>
    </source>
</evidence>
<keyword evidence="9" id="KW-1185">Reference proteome</keyword>
<dbReference type="EMBL" id="JBHSSE010000028">
    <property type="protein sequence ID" value="MFC6202934.1"/>
    <property type="molecule type" value="Genomic_DNA"/>
</dbReference>
<protein>
    <submittedName>
        <fullName evidence="8">Type II toxin-antitoxin system HicA family toxin</fullName>
    </submittedName>
</protein>
<dbReference type="SUPFAM" id="SSF54786">
    <property type="entry name" value="YcfA/nrd intein domain"/>
    <property type="match status" value="1"/>
</dbReference>
<keyword evidence="6" id="KW-0694">RNA-binding</keyword>
<dbReference type="Proteomes" id="UP001596171">
    <property type="component" value="Unassembled WGS sequence"/>
</dbReference>
<comment type="similarity">
    <text evidence="1">Belongs to the HicA mRNA interferase family.</text>
</comment>
<dbReference type="InterPro" id="IPR012933">
    <property type="entry name" value="HicA_mRNA_interferase"/>
</dbReference>
<dbReference type="RefSeq" id="WP_137615954.1">
    <property type="nucleotide sequence ID" value="NZ_BJDI01000005.1"/>
</dbReference>
<sequence length="63" mass="7185">MKVTAREVLQLLNATGFIETRIVGDHHRFTDGRGHHVTVAYTRLKDVIHPKTYQSICRQAGLK</sequence>
<proteinExistence type="inferred from homology"/>
<name>A0ABW1SNG1_9LACO</name>
<evidence type="ECO:0000256" key="6">
    <source>
        <dbReference type="ARBA" id="ARBA00022884"/>
    </source>
</evidence>
<evidence type="ECO:0000313" key="8">
    <source>
        <dbReference type="EMBL" id="MFC6202934.1"/>
    </source>
</evidence>
<organism evidence="8 9">
    <name type="scientific">Lactiplantibacillus nangangensis</name>
    <dbReference type="NCBI Taxonomy" id="2559917"/>
    <lineage>
        <taxon>Bacteria</taxon>
        <taxon>Bacillati</taxon>
        <taxon>Bacillota</taxon>
        <taxon>Bacilli</taxon>
        <taxon>Lactobacillales</taxon>
        <taxon>Lactobacillaceae</taxon>
        <taxon>Lactiplantibacillus</taxon>
    </lineage>
</organism>